<accession>A0A8I0CXD5</accession>
<dbReference type="Pfam" id="PF01638">
    <property type="entry name" value="HxlR"/>
    <property type="match status" value="1"/>
</dbReference>
<reference evidence="5" key="1">
    <citation type="journal article" date="2020" name="Microorganisms">
        <title>Reliable Identification of Environmental Pseudomonas Isolates Using the rpoD Gene.</title>
        <authorList>
            <consortium name="The Broad Institute Genome Sequencing Platform"/>
            <person name="Girard L."/>
            <person name="Lood C."/>
            <person name="Rokni-Zadeh H."/>
            <person name="van Noort V."/>
            <person name="Lavigne R."/>
            <person name="De Mot R."/>
        </authorList>
    </citation>
    <scope>NUCLEOTIDE SEQUENCE [LARGE SCALE GENOMIC DNA]</scope>
    <source>
        <strain evidence="5">SWRI145</strain>
    </source>
</reference>
<dbReference type="GO" id="GO:0003677">
    <property type="term" value="F:DNA binding"/>
    <property type="evidence" value="ECO:0007669"/>
    <property type="project" value="UniProtKB-KW"/>
</dbReference>
<evidence type="ECO:0000256" key="1">
    <source>
        <dbReference type="ARBA" id="ARBA00023015"/>
    </source>
</evidence>
<dbReference type="EMBL" id="JABWQF010000008">
    <property type="protein sequence ID" value="MBC3293030.1"/>
    <property type="molecule type" value="Genomic_DNA"/>
</dbReference>
<organism evidence="5">
    <name type="scientific">Pseudomonas tritici</name>
    <dbReference type="NCBI Taxonomy" id="2745518"/>
    <lineage>
        <taxon>Bacteria</taxon>
        <taxon>Pseudomonadati</taxon>
        <taxon>Pseudomonadota</taxon>
        <taxon>Gammaproteobacteria</taxon>
        <taxon>Pseudomonadales</taxon>
        <taxon>Pseudomonadaceae</taxon>
        <taxon>Pseudomonas</taxon>
    </lineage>
</organism>
<keyword evidence="1" id="KW-0805">Transcription regulation</keyword>
<evidence type="ECO:0000256" key="3">
    <source>
        <dbReference type="ARBA" id="ARBA00023163"/>
    </source>
</evidence>
<dbReference type="PANTHER" id="PTHR33204:SF18">
    <property type="entry name" value="TRANSCRIPTIONAL REGULATORY PROTEIN"/>
    <property type="match status" value="1"/>
</dbReference>
<name>A0A8I0CXD5_9PSED</name>
<sequence>MTHEETFVTTTCPVARTVDLLGDRWMLMIIRDAFDGMSRFSDFQKSTGVAKNVLAARLKILLEAGIFSQVPANEGGAYKAYHLTEKGKSLLPLIVCLRQWGEEHLFQEGESVSRLVDAAHQPVAKLRVTDRNGNLLTPEQIQRISGIASLGDKA</sequence>
<feature type="domain" description="HTH hxlR-type" evidence="4">
    <location>
        <begin position="12"/>
        <end position="109"/>
    </location>
</feature>
<gene>
    <name evidence="5" type="ORF">HU722_16040</name>
</gene>
<evidence type="ECO:0000259" key="4">
    <source>
        <dbReference type="PROSITE" id="PS51118"/>
    </source>
</evidence>
<dbReference type="PROSITE" id="PS51118">
    <property type="entry name" value="HTH_HXLR"/>
    <property type="match status" value="1"/>
</dbReference>
<dbReference type="SUPFAM" id="SSF46785">
    <property type="entry name" value="Winged helix' DNA-binding domain"/>
    <property type="match status" value="1"/>
</dbReference>
<keyword evidence="2" id="KW-0238">DNA-binding</keyword>
<dbReference type="InterPro" id="IPR036388">
    <property type="entry name" value="WH-like_DNA-bd_sf"/>
</dbReference>
<comment type="caution">
    <text evidence="5">The sequence shown here is derived from an EMBL/GenBank/DDBJ whole genome shotgun (WGS) entry which is preliminary data.</text>
</comment>
<evidence type="ECO:0000313" key="5">
    <source>
        <dbReference type="EMBL" id="MBC3293030.1"/>
    </source>
</evidence>
<dbReference type="Gene3D" id="1.10.10.10">
    <property type="entry name" value="Winged helix-like DNA-binding domain superfamily/Winged helix DNA-binding domain"/>
    <property type="match status" value="1"/>
</dbReference>
<proteinExistence type="predicted"/>
<keyword evidence="3" id="KW-0804">Transcription</keyword>
<dbReference type="AlphaFoldDB" id="A0A8I0CXD5"/>
<dbReference type="PANTHER" id="PTHR33204">
    <property type="entry name" value="TRANSCRIPTIONAL REGULATOR, MARR FAMILY"/>
    <property type="match status" value="1"/>
</dbReference>
<dbReference type="InterPro" id="IPR002577">
    <property type="entry name" value="HTH_HxlR"/>
</dbReference>
<evidence type="ECO:0000256" key="2">
    <source>
        <dbReference type="ARBA" id="ARBA00023125"/>
    </source>
</evidence>
<protein>
    <submittedName>
        <fullName evidence="5">Helix-turn-helix transcriptional regulator</fullName>
    </submittedName>
</protein>
<dbReference type="InterPro" id="IPR036390">
    <property type="entry name" value="WH_DNA-bd_sf"/>
</dbReference>